<dbReference type="EMBL" id="BAABJY010000002">
    <property type="protein sequence ID" value="GAA4863512.1"/>
    <property type="molecule type" value="Genomic_DNA"/>
</dbReference>
<accession>A0ABP9DY01</accession>
<gene>
    <name evidence="1" type="ORF">GCM10023332_14580</name>
</gene>
<sequence length="68" mass="7066">MPDEGAMTQVEAIERTDAHDAAPGAQEPAFGVAEQRVVGPVTGPAHERSGMKNAPGATVLRIEKDAEV</sequence>
<proteinExistence type="predicted"/>
<protein>
    <submittedName>
        <fullName evidence="1">Uncharacterized protein</fullName>
    </submittedName>
</protein>
<comment type="caution">
    <text evidence="1">The sequence shown here is derived from an EMBL/GenBank/DDBJ whole genome shotgun (WGS) entry which is preliminary data.</text>
</comment>
<organism evidence="1 2">
    <name type="scientific">Luteimonas vadosa</name>
    <dbReference type="NCBI Taxonomy" id="1165507"/>
    <lineage>
        <taxon>Bacteria</taxon>
        <taxon>Pseudomonadati</taxon>
        <taxon>Pseudomonadota</taxon>
        <taxon>Gammaproteobacteria</taxon>
        <taxon>Lysobacterales</taxon>
        <taxon>Lysobacteraceae</taxon>
        <taxon>Luteimonas</taxon>
    </lineage>
</organism>
<reference evidence="2" key="1">
    <citation type="journal article" date="2019" name="Int. J. Syst. Evol. Microbiol.">
        <title>The Global Catalogue of Microorganisms (GCM) 10K type strain sequencing project: providing services to taxonomists for standard genome sequencing and annotation.</title>
        <authorList>
            <consortium name="The Broad Institute Genomics Platform"/>
            <consortium name="The Broad Institute Genome Sequencing Center for Infectious Disease"/>
            <person name="Wu L."/>
            <person name="Ma J."/>
        </authorList>
    </citation>
    <scope>NUCLEOTIDE SEQUENCE [LARGE SCALE GENOMIC DNA]</scope>
    <source>
        <strain evidence="2">JCM 18392</strain>
    </source>
</reference>
<keyword evidence="2" id="KW-1185">Reference proteome</keyword>
<evidence type="ECO:0000313" key="2">
    <source>
        <dbReference type="Proteomes" id="UP001501323"/>
    </source>
</evidence>
<evidence type="ECO:0000313" key="1">
    <source>
        <dbReference type="EMBL" id="GAA4863512.1"/>
    </source>
</evidence>
<name>A0ABP9DY01_9GAMM</name>
<dbReference type="Proteomes" id="UP001501323">
    <property type="component" value="Unassembled WGS sequence"/>
</dbReference>